<feature type="transmembrane region" description="Helical" evidence="2">
    <location>
        <begin position="253"/>
        <end position="271"/>
    </location>
</feature>
<reference evidence="4" key="1">
    <citation type="submission" date="2022-07" db="EMBL/GenBank/DDBJ databases">
        <title>Genome Sequence of Leucocoprinus birnbaumii.</title>
        <authorList>
            <person name="Buettner E."/>
        </authorList>
    </citation>
    <scope>NUCLEOTIDE SEQUENCE</scope>
    <source>
        <strain evidence="4">VT141</strain>
    </source>
</reference>
<dbReference type="Proteomes" id="UP001213000">
    <property type="component" value="Unassembled WGS sequence"/>
</dbReference>
<feature type="region of interest" description="Disordered" evidence="1">
    <location>
        <begin position="294"/>
        <end position="351"/>
    </location>
</feature>
<evidence type="ECO:0000256" key="1">
    <source>
        <dbReference type="SAM" id="MobiDB-lite"/>
    </source>
</evidence>
<proteinExistence type="predicted"/>
<feature type="signal peptide" evidence="3">
    <location>
        <begin position="1"/>
        <end position="16"/>
    </location>
</feature>
<keyword evidence="3" id="KW-0732">Signal</keyword>
<evidence type="ECO:0000256" key="2">
    <source>
        <dbReference type="SAM" id="Phobius"/>
    </source>
</evidence>
<comment type="caution">
    <text evidence="4">The sequence shown here is derived from an EMBL/GenBank/DDBJ whole genome shotgun (WGS) entry which is preliminary data.</text>
</comment>
<evidence type="ECO:0000256" key="3">
    <source>
        <dbReference type="SAM" id="SignalP"/>
    </source>
</evidence>
<dbReference type="EMBL" id="JANIEX010000835">
    <property type="protein sequence ID" value="KAJ3562754.1"/>
    <property type="molecule type" value="Genomic_DNA"/>
</dbReference>
<keyword evidence="2" id="KW-0812">Transmembrane</keyword>
<feature type="chain" id="PRO_5042083002" evidence="3">
    <location>
        <begin position="17"/>
        <end position="533"/>
    </location>
</feature>
<feature type="transmembrane region" description="Helical" evidence="2">
    <location>
        <begin position="95"/>
        <end position="114"/>
    </location>
</feature>
<dbReference type="AlphaFoldDB" id="A0AAD5VP19"/>
<gene>
    <name evidence="4" type="ORF">NP233_g9376</name>
</gene>
<protein>
    <submittedName>
        <fullName evidence="4">Uncharacterized protein</fullName>
    </submittedName>
</protein>
<keyword evidence="2" id="KW-1133">Transmembrane helix</keyword>
<feature type="compositionally biased region" description="Polar residues" evidence="1">
    <location>
        <begin position="328"/>
        <end position="351"/>
    </location>
</feature>
<accession>A0AAD5VP19</accession>
<name>A0AAD5VP19_9AGAR</name>
<organism evidence="4 5">
    <name type="scientific">Leucocoprinus birnbaumii</name>
    <dbReference type="NCBI Taxonomy" id="56174"/>
    <lineage>
        <taxon>Eukaryota</taxon>
        <taxon>Fungi</taxon>
        <taxon>Dikarya</taxon>
        <taxon>Basidiomycota</taxon>
        <taxon>Agaricomycotina</taxon>
        <taxon>Agaricomycetes</taxon>
        <taxon>Agaricomycetidae</taxon>
        <taxon>Agaricales</taxon>
        <taxon>Agaricineae</taxon>
        <taxon>Agaricaceae</taxon>
        <taxon>Leucocoprinus</taxon>
    </lineage>
</organism>
<sequence length="533" mass="59508">MSLGILLLSALTISNGIPIANQASSPLADINIEDSEHSLTLLSRQLPDPTHSGSHRTTSQIICSCIATIIASGWIAVRLNLPSPYDSGFQRFRRWIIVTIMLVIAPELIALFATRQAQAAARIKKEFNKRFNGGVDPEISVMESVKRWFTGPPITDSEKVKTGWTMTHGFFVQMGGFMMYRQGKPVKVLTFDRLLGAIENGEIDVPLIPEEALILTSGSSGVPMLVMMLQTVWFMAQCISRWASHLSVSELELFTLAIVMVNMYIWVIWYSKPRGVLSPIRLEFRVKWEPKEEVVLDHPPPNPSPEPNTSSSDTRSGGNSVAPEPATLPSSDLNFPNLHQNSDLRSSTTNRPTVIPSASALEIVDDQGSSGESNAHPVQQQISITPLTSEEPVHKPSMNWLAGQIHKYTDVREEIGPRRRVVLDAPFLIYLFFLCIVRSAWKTMENVDTKVHVGGRDLAIKYQVGRLRVPMFYADRMDNDKKRLPSLTISASDSWGYSHEFMVCNVYYSTRKAFVEGSSSVDRWRTLLPAPLD</sequence>
<keyword evidence="5" id="KW-1185">Reference proteome</keyword>
<dbReference type="PANTHER" id="PTHR35043">
    <property type="entry name" value="TRANSCRIPTION FACTOR DOMAIN-CONTAINING PROTEIN"/>
    <property type="match status" value="1"/>
</dbReference>
<dbReference type="PANTHER" id="PTHR35043:SF7">
    <property type="entry name" value="TRANSCRIPTION FACTOR DOMAIN-CONTAINING PROTEIN"/>
    <property type="match status" value="1"/>
</dbReference>
<keyword evidence="2" id="KW-0472">Membrane</keyword>
<evidence type="ECO:0000313" key="5">
    <source>
        <dbReference type="Proteomes" id="UP001213000"/>
    </source>
</evidence>
<evidence type="ECO:0000313" key="4">
    <source>
        <dbReference type="EMBL" id="KAJ3562754.1"/>
    </source>
</evidence>